<dbReference type="Pfam" id="PF06240">
    <property type="entry name" value="COXG"/>
    <property type="match status" value="1"/>
</dbReference>
<proteinExistence type="predicted"/>
<dbReference type="InterPro" id="IPR010419">
    <property type="entry name" value="CO_DH_gsu"/>
</dbReference>
<organism evidence="1 2">
    <name type="scientific">Ktedonospora formicarum</name>
    <dbReference type="NCBI Taxonomy" id="2778364"/>
    <lineage>
        <taxon>Bacteria</taxon>
        <taxon>Bacillati</taxon>
        <taxon>Chloroflexota</taxon>
        <taxon>Ktedonobacteria</taxon>
        <taxon>Ktedonobacterales</taxon>
        <taxon>Ktedonobacteraceae</taxon>
        <taxon>Ktedonospora</taxon>
    </lineage>
</organism>
<dbReference type="EMBL" id="BNJF01000002">
    <property type="protein sequence ID" value="GHO46193.1"/>
    <property type="molecule type" value="Genomic_DNA"/>
</dbReference>
<dbReference type="RefSeq" id="WP_220195586.1">
    <property type="nucleotide sequence ID" value="NZ_BNJF01000002.1"/>
</dbReference>
<evidence type="ECO:0008006" key="3">
    <source>
        <dbReference type="Google" id="ProtNLM"/>
    </source>
</evidence>
<gene>
    <name evidence="1" type="ORF">KSX_43560</name>
</gene>
<sequence>MEFAGEQKLQAQRANVFNALLNPEVLKKSIPSCQGAEYVELPEGRFLKITVNVNVAILNGTYDIYLHATEIQEPSHLAIEAEPQNSLGKVATRCVIDLADDAAGTLLSYNVNAALSGKLAAVPEFAIKPAVKGMLDQFFKNFEKQIPA</sequence>
<keyword evidence="2" id="KW-1185">Reference proteome</keyword>
<dbReference type="PANTHER" id="PTHR38588:SF1">
    <property type="entry name" value="BLL0334 PROTEIN"/>
    <property type="match status" value="1"/>
</dbReference>
<dbReference type="AlphaFoldDB" id="A0A8J3I3N7"/>
<name>A0A8J3I3N7_9CHLR</name>
<protein>
    <recommendedName>
        <fullName evidence="3">Carbon monoxide dehydrogenase</fullName>
    </recommendedName>
</protein>
<dbReference type="InterPro" id="IPR023393">
    <property type="entry name" value="START-like_dom_sf"/>
</dbReference>
<comment type="caution">
    <text evidence="1">The sequence shown here is derived from an EMBL/GenBank/DDBJ whole genome shotgun (WGS) entry which is preliminary data.</text>
</comment>
<reference evidence="1" key="1">
    <citation type="submission" date="2020-10" db="EMBL/GenBank/DDBJ databases">
        <title>Taxonomic study of unclassified bacteria belonging to the class Ktedonobacteria.</title>
        <authorList>
            <person name="Yabe S."/>
            <person name="Wang C.M."/>
            <person name="Zheng Y."/>
            <person name="Sakai Y."/>
            <person name="Cavaletti L."/>
            <person name="Monciardini P."/>
            <person name="Donadio S."/>
        </authorList>
    </citation>
    <scope>NUCLEOTIDE SEQUENCE</scope>
    <source>
        <strain evidence="1">SOSP1-1</strain>
    </source>
</reference>
<evidence type="ECO:0000313" key="2">
    <source>
        <dbReference type="Proteomes" id="UP000612362"/>
    </source>
</evidence>
<dbReference type="SUPFAM" id="SSF55961">
    <property type="entry name" value="Bet v1-like"/>
    <property type="match status" value="1"/>
</dbReference>
<dbReference type="Proteomes" id="UP000612362">
    <property type="component" value="Unassembled WGS sequence"/>
</dbReference>
<accession>A0A8J3I3N7</accession>
<dbReference type="Gene3D" id="3.30.530.20">
    <property type="match status" value="1"/>
</dbReference>
<evidence type="ECO:0000313" key="1">
    <source>
        <dbReference type="EMBL" id="GHO46193.1"/>
    </source>
</evidence>
<dbReference type="PANTHER" id="PTHR38588">
    <property type="entry name" value="BLL0334 PROTEIN"/>
    <property type="match status" value="1"/>
</dbReference>
<dbReference type="CDD" id="cd05018">
    <property type="entry name" value="CoxG"/>
    <property type="match status" value="1"/>
</dbReference>